<protein>
    <submittedName>
        <fullName evidence="1">Uncharacterized protein</fullName>
    </submittedName>
</protein>
<evidence type="ECO:0000313" key="1">
    <source>
        <dbReference type="EMBL" id="GAG64976.1"/>
    </source>
</evidence>
<dbReference type="EMBL" id="BART01002615">
    <property type="protein sequence ID" value="GAG64976.1"/>
    <property type="molecule type" value="Genomic_DNA"/>
</dbReference>
<reference evidence="1" key="1">
    <citation type="journal article" date="2014" name="Front. Microbiol.">
        <title>High frequency of phylogenetically diverse reductive dehalogenase-homologous genes in deep subseafloor sedimentary metagenomes.</title>
        <authorList>
            <person name="Kawai M."/>
            <person name="Futagami T."/>
            <person name="Toyoda A."/>
            <person name="Takaki Y."/>
            <person name="Nishi S."/>
            <person name="Hori S."/>
            <person name="Arai W."/>
            <person name="Tsubouchi T."/>
            <person name="Morono Y."/>
            <person name="Uchiyama I."/>
            <person name="Ito T."/>
            <person name="Fujiyama A."/>
            <person name="Inagaki F."/>
            <person name="Takami H."/>
        </authorList>
    </citation>
    <scope>NUCLEOTIDE SEQUENCE</scope>
    <source>
        <strain evidence="1">Expedition CK06-06</strain>
    </source>
</reference>
<accession>X1AZ16</accession>
<gene>
    <name evidence="1" type="ORF">S01H4_07844</name>
</gene>
<comment type="caution">
    <text evidence="1">The sequence shown here is derived from an EMBL/GenBank/DDBJ whole genome shotgun (WGS) entry which is preliminary data.</text>
</comment>
<dbReference type="AlphaFoldDB" id="X1AZ16"/>
<proteinExistence type="predicted"/>
<sequence length="36" mass="4351">LNQKHYEKKHIEAFGKMPHGGSYAPNKEYIWYDELK</sequence>
<name>X1AZ16_9ZZZZ</name>
<organism evidence="1">
    <name type="scientific">marine sediment metagenome</name>
    <dbReference type="NCBI Taxonomy" id="412755"/>
    <lineage>
        <taxon>unclassified sequences</taxon>
        <taxon>metagenomes</taxon>
        <taxon>ecological metagenomes</taxon>
    </lineage>
</organism>
<feature type="non-terminal residue" evidence="1">
    <location>
        <position position="1"/>
    </location>
</feature>